<evidence type="ECO:0000313" key="1">
    <source>
        <dbReference type="EMBL" id="MDZ8161255.1"/>
    </source>
</evidence>
<protein>
    <submittedName>
        <fullName evidence="1">Uncharacterized protein</fullName>
    </submittedName>
</protein>
<dbReference type="Proteomes" id="UP001291912">
    <property type="component" value="Unassembled WGS sequence"/>
</dbReference>
<dbReference type="EMBL" id="JAWJYN010000001">
    <property type="protein sequence ID" value="MDZ8161255.1"/>
    <property type="molecule type" value="Genomic_DNA"/>
</dbReference>
<reference evidence="1 2" key="1">
    <citation type="submission" date="2023-10" db="EMBL/GenBank/DDBJ databases">
        <title>Microbacterium xanthum sp. nov., isolated from seaweed.</title>
        <authorList>
            <person name="Lee S.D."/>
        </authorList>
    </citation>
    <scope>NUCLEOTIDE SEQUENCE [LARGE SCALE GENOMIC DNA]</scope>
    <source>
        <strain evidence="1 2">KCTC 19124</strain>
    </source>
</reference>
<sequence>MKLSSTFPEYTSFSPSISIRRVSLGDKPAIHRFYDTSPVSPSGRFVTYTEFVEDTRLPQPGDIAFVVVVDLGTGLEVYRSSTIAWDTQVGAHPQWGATDHDLFFNRMSTADWEPYGVRVDIINEVEARLDGTIYMVSRDGRHAVSPNLVRLQGIQAGYGVITPYDRSRGGARFPKDDGVFLVDLQTGRRRLAVSLYDIATAFPLHFENLSNNDGELYGFHTKWSPDGLRIMFLVRWRDRSTRGNRSRNWIVTMNADGSNLQIALTPDLWRGGHHPNWCPDSTHIVMNLVDRRGNRVSQKFFSAINRLSRKFGLGDMFNAARLRFMTFRHDGSDLRVVAPSHLGSGHPTWHDGLQSILTDAYPHEPVTARDGTVPIRLISVEDDTSEELIRMNCTPRYPGPNNEWRVDPHPAWVATGGQFVMNGSPHGKRGVYLADLTSHPEHGPRLRSA</sequence>
<proteinExistence type="predicted"/>
<dbReference type="Gene3D" id="2.120.10.30">
    <property type="entry name" value="TolB, C-terminal domain"/>
    <property type="match status" value="1"/>
</dbReference>
<dbReference type="RefSeq" id="WP_194423895.1">
    <property type="nucleotide sequence ID" value="NZ_BAAAPT010000001.1"/>
</dbReference>
<organism evidence="1 2">
    <name type="scientific">Microbacterium aquimaris</name>
    <dbReference type="NCBI Taxonomy" id="459816"/>
    <lineage>
        <taxon>Bacteria</taxon>
        <taxon>Bacillati</taxon>
        <taxon>Actinomycetota</taxon>
        <taxon>Actinomycetes</taxon>
        <taxon>Micrococcales</taxon>
        <taxon>Microbacteriaceae</taxon>
        <taxon>Microbacterium</taxon>
    </lineage>
</organism>
<gene>
    <name evidence="1" type="ORF">R2Q92_05350</name>
</gene>
<comment type="caution">
    <text evidence="1">The sequence shown here is derived from an EMBL/GenBank/DDBJ whole genome shotgun (WGS) entry which is preliminary data.</text>
</comment>
<dbReference type="SUPFAM" id="SSF82171">
    <property type="entry name" value="DPP6 N-terminal domain-like"/>
    <property type="match status" value="1"/>
</dbReference>
<accession>A0ABU5N5A5</accession>
<keyword evidence="2" id="KW-1185">Reference proteome</keyword>
<evidence type="ECO:0000313" key="2">
    <source>
        <dbReference type="Proteomes" id="UP001291912"/>
    </source>
</evidence>
<dbReference type="InterPro" id="IPR011042">
    <property type="entry name" value="6-blade_b-propeller_TolB-like"/>
</dbReference>
<name>A0ABU5N5A5_9MICO</name>